<dbReference type="AlphaFoldDB" id="A0A2I1H1H4"/>
<evidence type="ECO:0000313" key="2">
    <source>
        <dbReference type="Proteomes" id="UP000234323"/>
    </source>
</evidence>
<dbReference type="VEuPathDB" id="FungiDB:FUN_022172"/>
<accession>A0A2I1H1H4</accession>
<gene>
    <name evidence="1" type="ORF">RhiirA4_470487</name>
</gene>
<organism evidence="1 2">
    <name type="scientific">Rhizophagus irregularis</name>
    <dbReference type="NCBI Taxonomy" id="588596"/>
    <lineage>
        <taxon>Eukaryota</taxon>
        <taxon>Fungi</taxon>
        <taxon>Fungi incertae sedis</taxon>
        <taxon>Mucoromycota</taxon>
        <taxon>Glomeromycotina</taxon>
        <taxon>Glomeromycetes</taxon>
        <taxon>Glomerales</taxon>
        <taxon>Glomeraceae</taxon>
        <taxon>Rhizophagus</taxon>
    </lineage>
</organism>
<evidence type="ECO:0000313" key="1">
    <source>
        <dbReference type="EMBL" id="PKY52691.1"/>
    </source>
</evidence>
<name>A0A2I1H1H4_9GLOM</name>
<keyword evidence="2" id="KW-1185">Reference proteome</keyword>
<comment type="caution">
    <text evidence="1">The sequence shown here is derived from an EMBL/GenBank/DDBJ whole genome shotgun (WGS) entry which is preliminary data.</text>
</comment>
<proteinExistence type="predicted"/>
<reference evidence="1 2" key="1">
    <citation type="submission" date="2015-10" db="EMBL/GenBank/DDBJ databases">
        <title>Genome analyses suggest a sexual origin of heterokaryosis in a supposedly ancient asexual fungus.</title>
        <authorList>
            <person name="Ropars J."/>
            <person name="Sedzielewska K."/>
            <person name="Noel J."/>
            <person name="Charron P."/>
            <person name="Farinelli L."/>
            <person name="Marton T."/>
            <person name="Kruger M."/>
            <person name="Pelin A."/>
            <person name="Brachmann A."/>
            <person name="Corradi N."/>
        </authorList>
    </citation>
    <scope>NUCLEOTIDE SEQUENCE [LARGE SCALE GENOMIC DNA]</scope>
    <source>
        <strain evidence="1 2">A4</strain>
    </source>
</reference>
<dbReference type="Proteomes" id="UP000234323">
    <property type="component" value="Unassembled WGS sequence"/>
</dbReference>
<sequence length="176" mass="19699">MSITLLCLVKGNTLANAFPVDIIIKAENKMTLLTNKTPCNKRNRRLLDSKRHIHVIVESPGIFDQIRKWPSVASVPEEENDSVKRRKIQEGYAKMVNICEKACGPSTGGVPSVFAENQIINSTIFMGRPIDQTGPPIKLMATASQFFNDENARNQTMKTELGSLFGEPLMSDIWHR</sequence>
<dbReference type="VEuPathDB" id="FungiDB:RhiirFUN_025865"/>
<protein>
    <submittedName>
        <fullName evidence="1">Uncharacterized protein</fullName>
    </submittedName>
</protein>
<dbReference type="EMBL" id="LLXI01001253">
    <property type="protein sequence ID" value="PKY52691.1"/>
    <property type="molecule type" value="Genomic_DNA"/>
</dbReference>